<keyword evidence="10" id="KW-0449">Lipoprotein</keyword>
<evidence type="ECO:0000313" key="14">
    <source>
        <dbReference type="EMBL" id="EAU83302.2"/>
    </source>
</evidence>
<dbReference type="GO" id="GO:0005886">
    <property type="term" value="C:plasma membrane"/>
    <property type="evidence" value="ECO:0007669"/>
    <property type="project" value="UniProtKB-SubCell"/>
</dbReference>
<dbReference type="EMBL" id="AACS02000004">
    <property type="protein sequence ID" value="EAU83302.2"/>
    <property type="molecule type" value="Genomic_DNA"/>
</dbReference>
<keyword evidence="4" id="KW-0336">GPI-anchor</keyword>
<dbReference type="VEuPathDB" id="FungiDB:CC1G_10743"/>
<dbReference type="Proteomes" id="UP000001861">
    <property type="component" value="Unassembled WGS sequence"/>
</dbReference>
<dbReference type="PANTHER" id="PTHR46471:SF2">
    <property type="entry name" value="CHITIN DEACETYLASE-RELATED"/>
    <property type="match status" value="1"/>
</dbReference>
<organism evidence="14 15">
    <name type="scientific">Coprinopsis cinerea (strain Okayama-7 / 130 / ATCC MYA-4618 / FGSC 9003)</name>
    <name type="common">Inky cap fungus</name>
    <name type="synonym">Hormographiella aspergillata</name>
    <dbReference type="NCBI Taxonomy" id="240176"/>
    <lineage>
        <taxon>Eukaryota</taxon>
        <taxon>Fungi</taxon>
        <taxon>Dikarya</taxon>
        <taxon>Basidiomycota</taxon>
        <taxon>Agaricomycotina</taxon>
        <taxon>Agaricomycetes</taxon>
        <taxon>Agaricomycetidae</taxon>
        <taxon>Agaricales</taxon>
        <taxon>Agaricineae</taxon>
        <taxon>Psathyrellaceae</taxon>
        <taxon>Coprinopsis</taxon>
    </lineage>
</organism>
<dbReference type="GeneID" id="6015093"/>
<dbReference type="PROSITE" id="PS51677">
    <property type="entry name" value="NODB"/>
    <property type="match status" value="1"/>
</dbReference>
<evidence type="ECO:0000256" key="9">
    <source>
        <dbReference type="ARBA" id="ARBA00023277"/>
    </source>
</evidence>
<gene>
    <name evidence="14" type="ORF">CC1G_10743</name>
</gene>
<keyword evidence="9" id="KW-0119">Carbohydrate metabolism</keyword>
<evidence type="ECO:0000256" key="7">
    <source>
        <dbReference type="ARBA" id="ARBA00022801"/>
    </source>
</evidence>
<evidence type="ECO:0000256" key="8">
    <source>
        <dbReference type="ARBA" id="ARBA00023136"/>
    </source>
</evidence>
<dbReference type="RefSeq" id="XP_001838501.2">
    <property type="nucleotide sequence ID" value="XM_001838449.2"/>
</dbReference>
<dbReference type="InParanoid" id="A8P397"/>
<accession>A8P397</accession>
<feature type="signal peptide" evidence="12">
    <location>
        <begin position="1"/>
        <end position="20"/>
    </location>
</feature>
<keyword evidence="7" id="KW-0378">Hydrolase</keyword>
<evidence type="ECO:0000256" key="12">
    <source>
        <dbReference type="SAM" id="SignalP"/>
    </source>
</evidence>
<evidence type="ECO:0000256" key="10">
    <source>
        <dbReference type="ARBA" id="ARBA00023288"/>
    </source>
</evidence>
<proteinExistence type="predicted"/>
<dbReference type="OMA" id="CIYDRAD"/>
<keyword evidence="3" id="KW-1003">Cell membrane</keyword>
<protein>
    <submittedName>
        <fullName evidence="14">Chitin deacetylase</fullName>
    </submittedName>
</protein>
<keyword evidence="6 12" id="KW-0732">Signal</keyword>
<dbReference type="GO" id="GO:0071555">
    <property type="term" value="P:cell wall organization"/>
    <property type="evidence" value="ECO:0007669"/>
    <property type="project" value="UniProtKB-KW"/>
</dbReference>
<comment type="cofactor">
    <cofactor evidence="1">
        <name>Co(2+)</name>
        <dbReference type="ChEBI" id="CHEBI:48828"/>
    </cofactor>
</comment>
<name>A8P397_COPC7</name>
<reference evidence="14 15" key="1">
    <citation type="journal article" date="2010" name="Proc. Natl. Acad. Sci. U.S.A.">
        <title>Insights into evolution of multicellular fungi from the assembled chromosomes of the mushroom Coprinopsis cinerea (Coprinus cinereus).</title>
        <authorList>
            <person name="Stajich J.E."/>
            <person name="Wilke S.K."/>
            <person name="Ahren D."/>
            <person name="Au C.H."/>
            <person name="Birren B.W."/>
            <person name="Borodovsky M."/>
            <person name="Burns C."/>
            <person name="Canback B."/>
            <person name="Casselton L.A."/>
            <person name="Cheng C.K."/>
            <person name="Deng J."/>
            <person name="Dietrich F.S."/>
            <person name="Fargo D.C."/>
            <person name="Farman M.L."/>
            <person name="Gathman A.C."/>
            <person name="Goldberg J."/>
            <person name="Guigo R."/>
            <person name="Hoegger P.J."/>
            <person name="Hooker J.B."/>
            <person name="Huggins A."/>
            <person name="James T.Y."/>
            <person name="Kamada T."/>
            <person name="Kilaru S."/>
            <person name="Kodira C."/>
            <person name="Kues U."/>
            <person name="Kupfer D."/>
            <person name="Kwan H.S."/>
            <person name="Lomsadze A."/>
            <person name="Li W."/>
            <person name="Lilly W.W."/>
            <person name="Ma L.J."/>
            <person name="Mackey A.J."/>
            <person name="Manning G."/>
            <person name="Martin F."/>
            <person name="Muraguchi H."/>
            <person name="Natvig D.O."/>
            <person name="Palmerini H."/>
            <person name="Ramesh M.A."/>
            <person name="Rehmeyer C.J."/>
            <person name="Roe B.A."/>
            <person name="Shenoy N."/>
            <person name="Stanke M."/>
            <person name="Ter-Hovhannisyan V."/>
            <person name="Tunlid A."/>
            <person name="Velagapudi R."/>
            <person name="Vision T.J."/>
            <person name="Zeng Q."/>
            <person name="Zolan M.E."/>
            <person name="Pukkila P.J."/>
        </authorList>
    </citation>
    <scope>NUCLEOTIDE SEQUENCE [LARGE SCALE GENOMIC DNA]</scope>
    <source>
        <strain evidence="15">Okayama-7 / 130 / ATCC MYA-4618 / FGSC 9003</strain>
    </source>
</reference>
<evidence type="ECO:0000313" key="15">
    <source>
        <dbReference type="Proteomes" id="UP000001861"/>
    </source>
</evidence>
<dbReference type="GO" id="GO:0016810">
    <property type="term" value="F:hydrolase activity, acting on carbon-nitrogen (but not peptide) bonds"/>
    <property type="evidence" value="ECO:0007669"/>
    <property type="project" value="InterPro"/>
</dbReference>
<dbReference type="PANTHER" id="PTHR46471">
    <property type="entry name" value="CHITIN DEACETYLASE"/>
    <property type="match status" value="1"/>
</dbReference>
<evidence type="ECO:0000256" key="4">
    <source>
        <dbReference type="ARBA" id="ARBA00022622"/>
    </source>
</evidence>
<evidence type="ECO:0000256" key="2">
    <source>
        <dbReference type="ARBA" id="ARBA00004609"/>
    </source>
</evidence>
<evidence type="ECO:0000256" key="3">
    <source>
        <dbReference type="ARBA" id="ARBA00022475"/>
    </source>
</evidence>
<dbReference type="KEGG" id="cci:CC1G_10743"/>
<keyword evidence="5" id="KW-0479">Metal-binding</keyword>
<dbReference type="HOGENOM" id="CLU_021264_11_2_1"/>
<keyword evidence="8" id="KW-0472">Membrane</keyword>
<dbReference type="Pfam" id="PF01522">
    <property type="entry name" value="Polysacc_deac_1"/>
    <property type="match status" value="1"/>
</dbReference>
<dbReference type="SUPFAM" id="SSF88713">
    <property type="entry name" value="Glycoside hydrolase/deacetylase"/>
    <property type="match status" value="1"/>
</dbReference>
<keyword evidence="15" id="KW-1185">Reference proteome</keyword>
<keyword evidence="4" id="KW-0325">Glycoprotein</keyword>
<dbReference type="InterPro" id="IPR011330">
    <property type="entry name" value="Glyco_hydro/deAcase_b/a-brl"/>
</dbReference>
<comment type="caution">
    <text evidence="14">The sequence shown here is derived from an EMBL/GenBank/DDBJ whole genome shotgun (WGS) entry which is preliminary data.</text>
</comment>
<evidence type="ECO:0000256" key="11">
    <source>
        <dbReference type="ARBA" id="ARBA00023316"/>
    </source>
</evidence>
<dbReference type="PROSITE" id="PS51257">
    <property type="entry name" value="PROKAR_LIPOPROTEIN"/>
    <property type="match status" value="1"/>
</dbReference>
<dbReference type="GO" id="GO:0005975">
    <property type="term" value="P:carbohydrate metabolic process"/>
    <property type="evidence" value="ECO:0007669"/>
    <property type="project" value="InterPro"/>
</dbReference>
<dbReference type="GO" id="GO:0046872">
    <property type="term" value="F:metal ion binding"/>
    <property type="evidence" value="ECO:0007669"/>
    <property type="project" value="UniProtKB-KW"/>
</dbReference>
<keyword evidence="11" id="KW-0961">Cell wall biogenesis/degradation</keyword>
<evidence type="ECO:0000256" key="6">
    <source>
        <dbReference type="ARBA" id="ARBA00022729"/>
    </source>
</evidence>
<sequence length="262" mass="29271">MFPSRSTIFALLFTACQVSALVIRTIGGGSGLSRRQSAGEVVTQCTEPNTVALTFDDGPFIYLNEIVDTLTEAGANGTFFFRGCIYDEANVDRVRYAFENGHQIASHTWSHARLPALSQAELHWEFWLLEEALFKITGAFPRFTRPPFGAFNDDVLEVARFHGQIIANWDFDSRDTGGYSALQSIEGYNSLIASRPSSILTLNHEINEGTARVLIPEIVRSLQAAGYRLVTVAECLGVEPYLFQGEPQERDDTWACTYRRRT</sequence>
<feature type="chain" id="PRO_5002724587" evidence="12">
    <location>
        <begin position="21"/>
        <end position="262"/>
    </location>
</feature>
<dbReference type="InterPro" id="IPR002509">
    <property type="entry name" value="NODB_dom"/>
</dbReference>
<dbReference type="AlphaFoldDB" id="A8P397"/>
<dbReference type="eggNOG" id="ENOG502S2CW">
    <property type="taxonomic scope" value="Eukaryota"/>
</dbReference>
<evidence type="ECO:0000259" key="13">
    <source>
        <dbReference type="PROSITE" id="PS51677"/>
    </source>
</evidence>
<feature type="domain" description="NodB homology" evidence="13">
    <location>
        <begin position="49"/>
        <end position="230"/>
    </location>
</feature>
<evidence type="ECO:0000256" key="1">
    <source>
        <dbReference type="ARBA" id="ARBA00001941"/>
    </source>
</evidence>
<evidence type="ECO:0000256" key="5">
    <source>
        <dbReference type="ARBA" id="ARBA00022723"/>
    </source>
</evidence>
<dbReference type="Gene3D" id="3.20.20.370">
    <property type="entry name" value="Glycoside hydrolase/deacetylase"/>
    <property type="match status" value="1"/>
</dbReference>
<dbReference type="GO" id="GO:0098552">
    <property type="term" value="C:side of membrane"/>
    <property type="evidence" value="ECO:0007669"/>
    <property type="project" value="UniProtKB-KW"/>
</dbReference>
<dbReference type="OrthoDB" id="2125469at2759"/>
<comment type="subcellular location">
    <subcellularLocation>
        <location evidence="2">Cell membrane</location>
        <topology evidence="2">Lipid-anchor</topology>
        <topology evidence="2">GPI-anchor</topology>
    </subcellularLocation>
</comment>